<evidence type="ECO:0000313" key="2">
    <source>
        <dbReference type="EMBL" id="RUS86555.1"/>
    </source>
</evidence>
<gene>
    <name evidence="2" type="ORF">EGW08_005694</name>
</gene>
<name>A0A3S1AA59_ELYCH</name>
<feature type="chain" id="PRO_5018661141" description="Secreted protein" evidence="1">
    <location>
        <begin position="18"/>
        <end position="118"/>
    </location>
</feature>
<dbReference type="EMBL" id="RQTK01000135">
    <property type="protein sequence ID" value="RUS86555.1"/>
    <property type="molecule type" value="Genomic_DNA"/>
</dbReference>
<feature type="signal peptide" evidence="1">
    <location>
        <begin position="1"/>
        <end position="17"/>
    </location>
</feature>
<comment type="caution">
    <text evidence="2">The sequence shown here is derived from an EMBL/GenBank/DDBJ whole genome shotgun (WGS) entry which is preliminary data.</text>
</comment>
<keyword evidence="3" id="KW-1185">Reference proteome</keyword>
<proteinExistence type="predicted"/>
<keyword evidence="1" id="KW-0732">Signal</keyword>
<evidence type="ECO:0008006" key="4">
    <source>
        <dbReference type="Google" id="ProtNLM"/>
    </source>
</evidence>
<evidence type="ECO:0000313" key="3">
    <source>
        <dbReference type="Proteomes" id="UP000271974"/>
    </source>
</evidence>
<reference evidence="2 3" key="1">
    <citation type="submission" date="2019-01" db="EMBL/GenBank/DDBJ databases">
        <title>A draft genome assembly of the solar-powered sea slug Elysia chlorotica.</title>
        <authorList>
            <person name="Cai H."/>
            <person name="Li Q."/>
            <person name="Fang X."/>
            <person name="Li J."/>
            <person name="Curtis N.E."/>
            <person name="Altenburger A."/>
            <person name="Shibata T."/>
            <person name="Feng M."/>
            <person name="Maeda T."/>
            <person name="Schwartz J.A."/>
            <person name="Shigenobu S."/>
            <person name="Lundholm N."/>
            <person name="Nishiyama T."/>
            <person name="Yang H."/>
            <person name="Hasebe M."/>
            <person name="Li S."/>
            <person name="Pierce S.K."/>
            <person name="Wang J."/>
        </authorList>
    </citation>
    <scope>NUCLEOTIDE SEQUENCE [LARGE SCALE GENOMIC DNA]</scope>
    <source>
        <strain evidence="2">EC2010</strain>
        <tissue evidence="2">Whole organism of an adult</tissue>
    </source>
</reference>
<organism evidence="2 3">
    <name type="scientific">Elysia chlorotica</name>
    <name type="common">Eastern emerald elysia</name>
    <name type="synonym">Sea slug</name>
    <dbReference type="NCBI Taxonomy" id="188477"/>
    <lineage>
        <taxon>Eukaryota</taxon>
        <taxon>Metazoa</taxon>
        <taxon>Spiralia</taxon>
        <taxon>Lophotrochozoa</taxon>
        <taxon>Mollusca</taxon>
        <taxon>Gastropoda</taxon>
        <taxon>Heterobranchia</taxon>
        <taxon>Euthyneura</taxon>
        <taxon>Panpulmonata</taxon>
        <taxon>Sacoglossa</taxon>
        <taxon>Placobranchoidea</taxon>
        <taxon>Plakobranchidae</taxon>
        <taxon>Elysia</taxon>
    </lineage>
</organism>
<sequence length="118" mass="13338">MLRHWAMLLLTLKFISARPHMSSGSGFVWNTTTNGNVITTKKMAALNIIIVNDLSFRRCFRRICKVCWLSGWWAPCLDGRASSMDGLVSPSSSPASVRCWKLLLLNISIRAFWARHSP</sequence>
<accession>A0A3S1AA59</accession>
<protein>
    <recommendedName>
        <fullName evidence="4">Secreted protein</fullName>
    </recommendedName>
</protein>
<dbReference type="AlphaFoldDB" id="A0A3S1AA59"/>
<evidence type="ECO:0000256" key="1">
    <source>
        <dbReference type="SAM" id="SignalP"/>
    </source>
</evidence>
<dbReference type="Proteomes" id="UP000271974">
    <property type="component" value="Unassembled WGS sequence"/>
</dbReference>